<comment type="caution">
    <text evidence="1">The sequence shown here is derived from an EMBL/GenBank/DDBJ whole genome shotgun (WGS) entry which is preliminary data.</text>
</comment>
<name>A0ABR2C509_9ROSI</name>
<sequence>MLVESEAFVPSPQGNLGTSTAHFSIPFLPHDRTDPSWKIYHTTPSQPEGWRGDFAVSISRRSTPKL</sequence>
<proteinExistence type="predicted"/>
<dbReference type="EMBL" id="JBBPBM010000067">
    <property type="protein sequence ID" value="KAK8514377.1"/>
    <property type="molecule type" value="Genomic_DNA"/>
</dbReference>
<gene>
    <name evidence="1" type="ORF">V6N12_009083</name>
</gene>
<dbReference type="Proteomes" id="UP001472677">
    <property type="component" value="Unassembled WGS sequence"/>
</dbReference>
<organism evidence="1 2">
    <name type="scientific">Hibiscus sabdariffa</name>
    <name type="common">roselle</name>
    <dbReference type="NCBI Taxonomy" id="183260"/>
    <lineage>
        <taxon>Eukaryota</taxon>
        <taxon>Viridiplantae</taxon>
        <taxon>Streptophyta</taxon>
        <taxon>Embryophyta</taxon>
        <taxon>Tracheophyta</taxon>
        <taxon>Spermatophyta</taxon>
        <taxon>Magnoliopsida</taxon>
        <taxon>eudicotyledons</taxon>
        <taxon>Gunneridae</taxon>
        <taxon>Pentapetalae</taxon>
        <taxon>rosids</taxon>
        <taxon>malvids</taxon>
        <taxon>Malvales</taxon>
        <taxon>Malvaceae</taxon>
        <taxon>Malvoideae</taxon>
        <taxon>Hibiscus</taxon>
    </lineage>
</organism>
<evidence type="ECO:0000313" key="2">
    <source>
        <dbReference type="Proteomes" id="UP001472677"/>
    </source>
</evidence>
<evidence type="ECO:0000313" key="1">
    <source>
        <dbReference type="EMBL" id="KAK8514377.1"/>
    </source>
</evidence>
<reference evidence="1 2" key="1">
    <citation type="journal article" date="2024" name="G3 (Bethesda)">
        <title>Genome assembly of Hibiscus sabdariffa L. provides insights into metabolisms of medicinal natural products.</title>
        <authorList>
            <person name="Kim T."/>
        </authorList>
    </citation>
    <scope>NUCLEOTIDE SEQUENCE [LARGE SCALE GENOMIC DNA]</scope>
    <source>
        <strain evidence="1">TK-2024</strain>
        <tissue evidence="1">Old leaves</tissue>
    </source>
</reference>
<accession>A0ABR2C509</accession>
<protein>
    <submittedName>
        <fullName evidence="1">Uncharacterized protein</fullName>
    </submittedName>
</protein>
<keyword evidence="2" id="KW-1185">Reference proteome</keyword>